<evidence type="ECO:0000313" key="3">
    <source>
        <dbReference type="EMBL" id="MBB6356539.1"/>
    </source>
</evidence>
<keyword evidence="3" id="KW-0560">Oxidoreductase</keyword>
<dbReference type="PANTHER" id="PTHR43048">
    <property type="entry name" value="METHYLMALONYL-COA EPIMERASE"/>
    <property type="match status" value="1"/>
</dbReference>
<name>A0A7X0FBV2_9HYPH</name>
<feature type="domain" description="VOC" evidence="2">
    <location>
        <begin position="11"/>
        <end position="119"/>
    </location>
</feature>
<comment type="caution">
    <text evidence="3">The sequence shown here is derived from an EMBL/GenBank/DDBJ whole genome shotgun (WGS) entry which is preliminary data.</text>
</comment>
<feature type="domain" description="VOC" evidence="2">
    <location>
        <begin position="132"/>
        <end position="251"/>
    </location>
</feature>
<dbReference type="AlphaFoldDB" id="A0A7X0FBV2"/>
<keyword evidence="4" id="KW-1185">Reference proteome</keyword>
<protein>
    <submittedName>
        <fullName evidence="3">Catechol-2,3-dioxygenase</fullName>
    </submittedName>
</protein>
<dbReference type="PROSITE" id="PS51819">
    <property type="entry name" value="VOC"/>
    <property type="match status" value="2"/>
</dbReference>
<dbReference type="SUPFAM" id="SSF54593">
    <property type="entry name" value="Glyoxalase/Bleomycin resistance protein/Dihydroxybiphenyl dioxygenase"/>
    <property type="match status" value="1"/>
</dbReference>
<dbReference type="Pfam" id="PF00903">
    <property type="entry name" value="Glyoxalase"/>
    <property type="match status" value="2"/>
</dbReference>
<evidence type="ECO:0000259" key="2">
    <source>
        <dbReference type="PROSITE" id="PS51819"/>
    </source>
</evidence>
<dbReference type="GO" id="GO:0004493">
    <property type="term" value="F:methylmalonyl-CoA epimerase activity"/>
    <property type="evidence" value="ECO:0007669"/>
    <property type="project" value="TreeGrafter"/>
</dbReference>
<evidence type="ECO:0000256" key="1">
    <source>
        <dbReference type="ARBA" id="ARBA00022723"/>
    </source>
</evidence>
<dbReference type="InterPro" id="IPR037523">
    <property type="entry name" value="VOC_core"/>
</dbReference>
<organism evidence="3 4">
    <name type="scientific">Aminobacter aganoensis</name>
    <dbReference type="NCBI Taxonomy" id="83264"/>
    <lineage>
        <taxon>Bacteria</taxon>
        <taxon>Pseudomonadati</taxon>
        <taxon>Pseudomonadota</taxon>
        <taxon>Alphaproteobacteria</taxon>
        <taxon>Hyphomicrobiales</taxon>
        <taxon>Phyllobacteriaceae</taxon>
        <taxon>Aminobacter</taxon>
    </lineage>
</organism>
<dbReference type="EMBL" id="JACHOU010000014">
    <property type="protein sequence ID" value="MBB6356539.1"/>
    <property type="molecule type" value="Genomic_DNA"/>
</dbReference>
<keyword evidence="1" id="KW-0479">Metal-binding</keyword>
<keyword evidence="3" id="KW-0223">Dioxygenase</keyword>
<sequence>MKLTTVEAGAYLHHIHLHSPDPDALAQFYSDTMDMPVMERDGDVIICRGPRRRVLISKGPAKKLAHAAFACRDETGLKRIRDRAVEEGLDPRTFSTPLLGPGAFVVRDPDGNQVVFGMAKGGDEIKGGINGPIQHLTLASQDIGAIERFYAGMLGFAVSDRVLGDDGEVMTCFMRSNHEHHTLACFLHRDRSGIDHHSYEAGDFTTIRDWCDRFADREIKLMWGPGRHAPGNNIFIFIVDPDGNWIEVSAELEVVYDRPVREWPHVERTLNMWGDGLMRA</sequence>
<dbReference type="RefSeq" id="WP_184701014.1">
    <property type="nucleotide sequence ID" value="NZ_BAABEG010000002.1"/>
</dbReference>
<proteinExistence type="predicted"/>
<dbReference type="GO" id="GO:0046872">
    <property type="term" value="F:metal ion binding"/>
    <property type="evidence" value="ECO:0007669"/>
    <property type="project" value="UniProtKB-KW"/>
</dbReference>
<dbReference type="GO" id="GO:0051213">
    <property type="term" value="F:dioxygenase activity"/>
    <property type="evidence" value="ECO:0007669"/>
    <property type="project" value="UniProtKB-KW"/>
</dbReference>
<reference evidence="3 4" key="1">
    <citation type="submission" date="2020-08" db="EMBL/GenBank/DDBJ databases">
        <title>Genomic Encyclopedia of Type Strains, Phase IV (KMG-IV): sequencing the most valuable type-strain genomes for metagenomic binning, comparative biology and taxonomic classification.</title>
        <authorList>
            <person name="Goeker M."/>
        </authorList>
    </citation>
    <scope>NUCLEOTIDE SEQUENCE [LARGE SCALE GENOMIC DNA]</scope>
    <source>
        <strain evidence="3 4">DSM 7051</strain>
    </source>
</reference>
<gene>
    <name evidence="3" type="ORF">GGR00_004351</name>
</gene>
<dbReference type="GO" id="GO:0046491">
    <property type="term" value="P:L-methylmalonyl-CoA metabolic process"/>
    <property type="evidence" value="ECO:0007669"/>
    <property type="project" value="TreeGrafter"/>
</dbReference>
<dbReference type="InterPro" id="IPR051785">
    <property type="entry name" value="MMCE/EMCE_epimerase"/>
</dbReference>
<dbReference type="InterPro" id="IPR029068">
    <property type="entry name" value="Glyas_Bleomycin-R_OHBP_Dase"/>
</dbReference>
<dbReference type="Proteomes" id="UP000536262">
    <property type="component" value="Unassembled WGS sequence"/>
</dbReference>
<dbReference type="PANTHER" id="PTHR43048:SF3">
    <property type="entry name" value="METHYLMALONYL-COA EPIMERASE, MITOCHONDRIAL"/>
    <property type="match status" value="1"/>
</dbReference>
<dbReference type="InterPro" id="IPR004360">
    <property type="entry name" value="Glyas_Fos-R_dOase_dom"/>
</dbReference>
<accession>A0A7X0FBV2</accession>
<evidence type="ECO:0000313" key="4">
    <source>
        <dbReference type="Proteomes" id="UP000536262"/>
    </source>
</evidence>
<dbReference type="Gene3D" id="3.10.180.10">
    <property type="entry name" value="2,3-Dihydroxybiphenyl 1,2-Dioxygenase, domain 1"/>
    <property type="match status" value="2"/>
</dbReference>
<dbReference type="CDD" id="cd06587">
    <property type="entry name" value="VOC"/>
    <property type="match status" value="1"/>
</dbReference>